<dbReference type="Pfam" id="PF11298">
    <property type="entry name" value="DUF3099"/>
    <property type="match status" value="1"/>
</dbReference>
<evidence type="ECO:0000313" key="3">
    <source>
        <dbReference type="EMBL" id="PZO98189.1"/>
    </source>
</evidence>
<reference evidence="3 4" key="1">
    <citation type="submission" date="2017-11" db="EMBL/GenBank/DDBJ databases">
        <title>Infants hospitalized years apart are colonized by the same room-sourced microbial strains.</title>
        <authorList>
            <person name="Brooks B."/>
            <person name="Olm M.R."/>
            <person name="Firek B.A."/>
            <person name="Baker R."/>
            <person name="Thomas B.C."/>
            <person name="Morowitz M.J."/>
            <person name="Banfield J.F."/>
        </authorList>
    </citation>
    <scope>NUCLEOTIDE SEQUENCE [LARGE SCALE GENOMIC DNA]</scope>
    <source>
        <strain evidence="3">S2_012_000_R3_87</strain>
    </source>
</reference>
<feature type="transmembrane region" description="Helical" evidence="2">
    <location>
        <begin position="25"/>
        <end position="45"/>
    </location>
</feature>
<comment type="caution">
    <text evidence="3">The sequence shown here is derived from an EMBL/GenBank/DDBJ whole genome shotgun (WGS) entry which is preliminary data.</text>
</comment>
<keyword evidence="2" id="KW-0472">Membrane</keyword>
<sequence>MFGRETHLITSAKLAPGQDRHRREVIYSILQFVRIPSLIIAGVLISVWHWWIAAAAVVAVTFPLPWIAVVIGNSRGQKRDKREKSVYKPALARQMAQAQRESLERPTRSQLPGGAGPTEPTTIDHED</sequence>
<name>A0A2W5B0G5_9CORY</name>
<dbReference type="InterPro" id="IPR021449">
    <property type="entry name" value="DUF3099"/>
</dbReference>
<evidence type="ECO:0000256" key="1">
    <source>
        <dbReference type="SAM" id="MobiDB-lite"/>
    </source>
</evidence>
<dbReference type="AlphaFoldDB" id="A0A2W5B0G5"/>
<feature type="region of interest" description="Disordered" evidence="1">
    <location>
        <begin position="74"/>
        <end position="127"/>
    </location>
</feature>
<keyword evidence="2" id="KW-0812">Transmembrane</keyword>
<evidence type="ECO:0000256" key="2">
    <source>
        <dbReference type="SAM" id="Phobius"/>
    </source>
</evidence>
<feature type="transmembrane region" description="Helical" evidence="2">
    <location>
        <begin position="51"/>
        <end position="72"/>
    </location>
</feature>
<protein>
    <submittedName>
        <fullName evidence="3">DUF3099 domain-containing protein</fullName>
    </submittedName>
</protein>
<dbReference type="EMBL" id="QFNY01000315">
    <property type="protein sequence ID" value="PZO98189.1"/>
    <property type="molecule type" value="Genomic_DNA"/>
</dbReference>
<gene>
    <name evidence="3" type="ORF">DI609_11330</name>
</gene>
<dbReference type="Proteomes" id="UP000249451">
    <property type="component" value="Unassembled WGS sequence"/>
</dbReference>
<keyword evidence="2" id="KW-1133">Transmembrane helix</keyword>
<organism evidence="3 4">
    <name type="scientific">Corynebacterium urealyticum</name>
    <dbReference type="NCBI Taxonomy" id="43771"/>
    <lineage>
        <taxon>Bacteria</taxon>
        <taxon>Bacillati</taxon>
        <taxon>Actinomycetota</taxon>
        <taxon>Actinomycetes</taxon>
        <taxon>Mycobacteriales</taxon>
        <taxon>Corynebacteriaceae</taxon>
        <taxon>Corynebacterium</taxon>
    </lineage>
</organism>
<evidence type="ECO:0000313" key="4">
    <source>
        <dbReference type="Proteomes" id="UP000249451"/>
    </source>
</evidence>
<proteinExistence type="predicted"/>
<accession>A0A2W5B0G5</accession>